<comment type="caution">
    <text evidence="2">The sequence shown here is derived from an EMBL/GenBank/DDBJ whole genome shotgun (WGS) entry which is preliminary data.</text>
</comment>
<keyword evidence="3" id="KW-1185">Reference proteome</keyword>
<dbReference type="AlphaFoldDB" id="A0AAW9Q9N8"/>
<protein>
    <submittedName>
        <fullName evidence="2">DUF3110 domain-containing protein</fullName>
    </submittedName>
</protein>
<sequence length="123" mass="13699">MRLWVLIFNTGSDTEGIYTLLVGGKNTVVAFADEDDAIRYSGLLEAQDFLCPTVEQIDEQEIVEFCEGAGYELSIVQSGELAIPPEQNVEKTDWNPDGDEEENAPAIEDSAIEMMRRRLEGLL</sequence>
<evidence type="ECO:0000313" key="3">
    <source>
        <dbReference type="Proteomes" id="UP001333818"/>
    </source>
</evidence>
<dbReference type="Proteomes" id="UP001333818">
    <property type="component" value="Unassembled WGS sequence"/>
</dbReference>
<dbReference type="InterPro" id="IPR021503">
    <property type="entry name" value="DUF3110"/>
</dbReference>
<dbReference type="RefSeq" id="WP_330486346.1">
    <property type="nucleotide sequence ID" value="NZ_JAZBJZ010000188.1"/>
</dbReference>
<dbReference type="Pfam" id="PF11360">
    <property type="entry name" value="DUF3110"/>
    <property type="match status" value="1"/>
</dbReference>
<name>A0AAW9Q9N8_9CYAN</name>
<accession>A0AAW9Q9N8</accession>
<dbReference type="EMBL" id="JAZBJZ010000188">
    <property type="protein sequence ID" value="MEE3719910.1"/>
    <property type="molecule type" value="Genomic_DNA"/>
</dbReference>
<reference evidence="2" key="1">
    <citation type="submission" date="2024-01" db="EMBL/GenBank/DDBJ databases">
        <title>Bank of Algae and Cyanobacteria of the Azores (BACA) strain genomes.</title>
        <authorList>
            <person name="Luz R."/>
            <person name="Cordeiro R."/>
            <person name="Fonseca A."/>
            <person name="Goncalves V."/>
        </authorList>
    </citation>
    <scope>NUCLEOTIDE SEQUENCE</scope>
    <source>
        <strain evidence="2">BACA0141</strain>
    </source>
</reference>
<gene>
    <name evidence="2" type="ORF">V2H45_24525</name>
</gene>
<proteinExistence type="predicted"/>
<feature type="region of interest" description="Disordered" evidence="1">
    <location>
        <begin position="85"/>
        <end position="107"/>
    </location>
</feature>
<organism evidence="2 3">
    <name type="scientific">Tumidithrix elongata BACA0141</name>
    <dbReference type="NCBI Taxonomy" id="2716417"/>
    <lineage>
        <taxon>Bacteria</taxon>
        <taxon>Bacillati</taxon>
        <taxon>Cyanobacteriota</taxon>
        <taxon>Cyanophyceae</taxon>
        <taxon>Pseudanabaenales</taxon>
        <taxon>Pseudanabaenaceae</taxon>
        <taxon>Tumidithrix</taxon>
        <taxon>Tumidithrix elongata</taxon>
    </lineage>
</organism>
<evidence type="ECO:0000313" key="2">
    <source>
        <dbReference type="EMBL" id="MEE3719910.1"/>
    </source>
</evidence>
<evidence type="ECO:0000256" key="1">
    <source>
        <dbReference type="SAM" id="MobiDB-lite"/>
    </source>
</evidence>